<dbReference type="PANTHER" id="PTHR22854:SF2">
    <property type="entry name" value="INDOLE-3-GLYCEROL-PHOSPHATE SYNTHASE"/>
    <property type="match status" value="1"/>
</dbReference>
<dbReference type="EC" id="4.1.1.48" evidence="9"/>
<comment type="similarity">
    <text evidence="3 9">Belongs to the TrpC family.</text>
</comment>
<accession>A0A2A1KCE4</accession>
<keyword evidence="8 9" id="KW-0456">Lyase</keyword>
<dbReference type="GO" id="GO:0004425">
    <property type="term" value="F:indole-3-glycerol-phosphate synthase activity"/>
    <property type="evidence" value="ECO:0007669"/>
    <property type="project" value="UniProtKB-UniRule"/>
</dbReference>
<feature type="domain" description="Indole-3-glycerol phosphate synthase" evidence="10">
    <location>
        <begin position="5"/>
        <end position="252"/>
    </location>
</feature>
<dbReference type="RefSeq" id="WP_011275830.1">
    <property type="nucleotide sequence ID" value="NZ_BKAY01000002.1"/>
</dbReference>
<dbReference type="GO" id="GO:0004640">
    <property type="term" value="F:phosphoribosylanthranilate isomerase activity"/>
    <property type="evidence" value="ECO:0007669"/>
    <property type="project" value="TreeGrafter"/>
</dbReference>
<dbReference type="GeneID" id="93780926"/>
<dbReference type="Proteomes" id="UP000238153">
    <property type="component" value="Unassembled WGS sequence"/>
</dbReference>
<evidence type="ECO:0000256" key="1">
    <source>
        <dbReference type="ARBA" id="ARBA00001633"/>
    </source>
</evidence>
<reference evidence="12 13" key="1">
    <citation type="submission" date="2017-11" db="EMBL/GenBank/DDBJ databases">
        <authorList>
            <person name="Founou R.C."/>
            <person name="Founou L."/>
            <person name="Allam M."/>
            <person name="Ismail A."/>
            <person name="Essack S.Y."/>
        </authorList>
    </citation>
    <scope>NUCLEOTIDE SEQUENCE [LARGE SCALE GENOMIC DNA]</scope>
    <source>
        <strain evidence="12 13">G811N2B1</strain>
    </source>
</reference>
<reference evidence="11 14" key="2">
    <citation type="submission" date="2023-08" db="EMBL/GenBank/DDBJ databases">
        <title>Genomic surveillance of Staphylococcus haemolyticus neonatal outbreak in southern France.</title>
        <authorList>
            <person name="Magnan C."/>
            <person name="Morsli M."/>
            <person name="Thiery B."/>
            <person name="Salipante F."/>
            <person name="Attar J."/>
            <person name="Massimo D.M."/>
            <person name="Ory J."/>
            <person name="Pantel A."/>
            <person name="Lavigne J.-P."/>
        </authorList>
    </citation>
    <scope>NUCLEOTIDE SEQUENCE [LARGE SCALE GENOMIC DNA]</scope>
    <source>
        <strain evidence="11 14">NSH026</strain>
    </source>
</reference>
<evidence type="ECO:0000313" key="13">
    <source>
        <dbReference type="Proteomes" id="UP000238153"/>
    </source>
</evidence>
<dbReference type="Gene3D" id="3.20.20.70">
    <property type="entry name" value="Aldolase class I"/>
    <property type="match status" value="1"/>
</dbReference>
<comment type="catalytic activity">
    <reaction evidence="1 9">
        <text>1-(2-carboxyphenylamino)-1-deoxy-D-ribulose 5-phosphate + H(+) = (1S,2R)-1-C-(indol-3-yl)glycerol 3-phosphate + CO2 + H2O</text>
        <dbReference type="Rhea" id="RHEA:23476"/>
        <dbReference type="ChEBI" id="CHEBI:15377"/>
        <dbReference type="ChEBI" id="CHEBI:15378"/>
        <dbReference type="ChEBI" id="CHEBI:16526"/>
        <dbReference type="ChEBI" id="CHEBI:58613"/>
        <dbReference type="ChEBI" id="CHEBI:58866"/>
        <dbReference type="EC" id="4.1.1.48"/>
    </reaction>
</comment>
<gene>
    <name evidence="9 11" type="primary">trpC</name>
    <name evidence="12" type="ORF">CV019_01215</name>
    <name evidence="11" type="ORF">RO950_03240</name>
</gene>
<dbReference type="InterPro" id="IPR013798">
    <property type="entry name" value="Indole-3-glycerol_P_synth_dom"/>
</dbReference>
<dbReference type="GO" id="GO:0000162">
    <property type="term" value="P:L-tryptophan biosynthetic process"/>
    <property type="evidence" value="ECO:0007669"/>
    <property type="project" value="UniProtKB-UniRule"/>
</dbReference>
<name>A0A2A1KCE4_STAHA</name>
<comment type="caution">
    <text evidence="12">The sequence shown here is derived from an EMBL/GenBank/DDBJ whole genome shotgun (WGS) entry which is preliminary data.</text>
</comment>
<dbReference type="FunFam" id="3.20.20.70:FF:000024">
    <property type="entry name" value="Indole-3-glycerol phosphate synthase"/>
    <property type="match status" value="1"/>
</dbReference>
<dbReference type="SUPFAM" id="SSF51366">
    <property type="entry name" value="Ribulose-phoshate binding barrel"/>
    <property type="match status" value="1"/>
</dbReference>
<keyword evidence="4 9" id="KW-0028">Amino-acid biosynthesis</keyword>
<dbReference type="SMR" id="A0A2A1KCE4"/>
<dbReference type="InterPro" id="IPR011060">
    <property type="entry name" value="RibuloseP-bd_barrel"/>
</dbReference>
<evidence type="ECO:0000313" key="14">
    <source>
        <dbReference type="Proteomes" id="UP001269271"/>
    </source>
</evidence>
<evidence type="ECO:0000256" key="4">
    <source>
        <dbReference type="ARBA" id="ARBA00022605"/>
    </source>
</evidence>
<dbReference type="EMBL" id="PGWX01000133">
    <property type="protein sequence ID" value="PPJ77487.1"/>
    <property type="molecule type" value="Genomic_DNA"/>
</dbReference>
<organism evidence="12 13">
    <name type="scientific">Staphylococcus haemolyticus</name>
    <dbReference type="NCBI Taxonomy" id="1283"/>
    <lineage>
        <taxon>Bacteria</taxon>
        <taxon>Bacillati</taxon>
        <taxon>Bacillota</taxon>
        <taxon>Bacilli</taxon>
        <taxon>Bacillales</taxon>
        <taxon>Staphylococcaceae</taxon>
        <taxon>Staphylococcus</taxon>
    </lineage>
</organism>
<evidence type="ECO:0000256" key="7">
    <source>
        <dbReference type="ARBA" id="ARBA00023141"/>
    </source>
</evidence>
<evidence type="ECO:0000256" key="9">
    <source>
        <dbReference type="HAMAP-Rule" id="MF_00134"/>
    </source>
</evidence>
<keyword evidence="14" id="KW-1185">Reference proteome</keyword>
<dbReference type="KEGG" id="shh:ShL2_01416"/>
<dbReference type="InterPro" id="IPR001468">
    <property type="entry name" value="Indole-3-GlycerolPSynthase_CS"/>
</dbReference>
<protein>
    <recommendedName>
        <fullName evidence="9">Indole-3-glycerol phosphate synthase</fullName>
        <shortName evidence="9">IGPS</shortName>
        <ecNumber evidence="9">4.1.1.48</ecNumber>
    </recommendedName>
</protein>
<dbReference type="UniPathway" id="UPA00035">
    <property type="reaction ID" value="UER00043"/>
</dbReference>
<evidence type="ECO:0000256" key="2">
    <source>
        <dbReference type="ARBA" id="ARBA00004696"/>
    </source>
</evidence>
<evidence type="ECO:0000256" key="6">
    <source>
        <dbReference type="ARBA" id="ARBA00022822"/>
    </source>
</evidence>
<dbReference type="AlphaFoldDB" id="A0A2A1KCE4"/>
<evidence type="ECO:0000256" key="8">
    <source>
        <dbReference type="ARBA" id="ARBA00023239"/>
    </source>
</evidence>
<evidence type="ECO:0000313" key="12">
    <source>
        <dbReference type="EMBL" id="PPJ77487.1"/>
    </source>
</evidence>
<dbReference type="PANTHER" id="PTHR22854">
    <property type="entry name" value="TRYPTOPHAN BIOSYNTHESIS PROTEIN"/>
    <property type="match status" value="1"/>
</dbReference>
<keyword evidence="6 9" id="KW-0822">Tryptophan biosynthesis</keyword>
<dbReference type="CDD" id="cd00331">
    <property type="entry name" value="IGPS"/>
    <property type="match status" value="1"/>
</dbReference>
<sequence length="260" mass="29491">MTILSEIVDYKEQLLKDGYYHDKLQNLKGVKHKNKSRLTDALIKNDNLTLIAEIKSKSPSVKAFQQTNIIKQVSDYERYGANAISVLTDERYFGGSFERLQQISETTQLPVLCKDFIIDPLQIDVAQKAGASIILLIVNILTDEKLRQLYQYASSKGLEVLVEVHDGIELQRAYQLNPQIIGVNNRDLKSFNTDVKHTNQILKCKKENYLYISESGIHSQQEVKQIVKSGIDGLLVGGALMNCNELEHFIPSLKLKKVKQ</sequence>
<dbReference type="Pfam" id="PF00218">
    <property type="entry name" value="IGPS"/>
    <property type="match status" value="1"/>
</dbReference>
<proteinExistence type="inferred from homology"/>
<evidence type="ECO:0000256" key="5">
    <source>
        <dbReference type="ARBA" id="ARBA00022793"/>
    </source>
</evidence>
<dbReference type="InterPro" id="IPR013785">
    <property type="entry name" value="Aldolase_TIM"/>
</dbReference>
<dbReference type="Proteomes" id="UP001269271">
    <property type="component" value="Unassembled WGS sequence"/>
</dbReference>
<dbReference type="EMBL" id="JAVSOO010000005">
    <property type="protein sequence ID" value="MDT4286035.1"/>
    <property type="molecule type" value="Genomic_DNA"/>
</dbReference>
<comment type="pathway">
    <text evidence="2 9">Amino-acid biosynthesis; L-tryptophan biosynthesis; L-tryptophan from chorismate: step 4/5.</text>
</comment>
<dbReference type="NCBIfam" id="NF001371">
    <property type="entry name" value="PRK00278.1-3"/>
    <property type="match status" value="1"/>
</dbReference>
<evidence type="ECO:0000313" key="11">
    <source>
        <dbReference type="EMBL" id="MDT4286035.1"/>
    </source>
</evidence>
<dbReference type="STRING" id="1283.ShL2_01416"/>
<evidence type="ECO:0000256" key="3">
    <source>
        <dbReference type="ARBA" id="ARBA00008737"/>
    </source>
</evidence>
<evidence type="ECO:0000259" key="10">
    <source>
        <dbReference type="Pfam" id="PF00218"/>
    </source>
</evidence>
<dbReference type="PROSITE" id="PS00614">
    <property type="entry name" value="IGPS"/>
    <property type="match status" value="1"/>
</dbReference>
<keyword evidence="5 9" id="KW-0210">Decarboxylase</keyword>
<keyword evidence="7 9" id="KW-0057">Aromatic amino acid biosynthesis</keyword>
<dbReference type="OMA" id="RGPHDLI"/>
<dbReference type="InterPro" id="IPR045186">
    <property type="entry name" value="Indole-3-glycerol_P_synth"/>
</dbReference>
<dbReference type="HAMAP" id="MF_00134_B">
    <property type="entry name" value="IGPS_B"/>
    <property type="match status" value="1"/>
</dbReference>